<evidence type="ECO:0008006" key="3">
    <source>
        <dbReference type="Google" id="ProtNLM"/>
    </source>
</evidence>
<dbReference type="Gene3D" id="3.60.10.10">
    <property type="entry name" value="Endonuclease/exonuclease/phosphatase"/>
    <property type="match status" value="1"/>
</dbReference>
<protein>
    <recommendedName>
        <fullName evidence="3">Endonuclease/Exonuclease/phosphatase family protein</fullName>
    </recommendedName>
</protein>
<keyword evidence="2" id="KW-1185">Reference proteome</keyword>
<proteinExistence type="predicted"/>
<dbReference type="STRING" id="1296565.SAMN05660657_02323"/>
<gene>
    <name evidence="1" type="ORF">SAMN05660657_02323</name>
</gene>
<evidence type="ECO:0000313" key="1">
    <source>
        <dbReference type="EMBL" id="SFT67287.1"/>
    </source>
</evidence>
<accession>A0A1I6ZXD1</accession>
<dbReference type="AlphaFoldDB" id="A0A1I6ZXD1"/>
<dbReference type="OrthoDB" id="3775134at2"/>
<evidence type="ECO:0000313" key="2">
    <source>
        <dbReference type="Proteomes" id="UP000199546"/>
    </source>
</evidence>
<dbReference type="RefSeq" id="WP_093579534.1">
    <property type="nucleotide sequence ID" value="NZ_FPBA01000006.1"/>
</dbReference>
<reference evidence="2" key="1">
    <citation type="submission" date="2016-10" db="EMBL/GenBank/DDBJ databases">
        <authorList>
            <person name="Varghese N."/>
            <person name="Submissions S."/>
        </authorList>
    </citation>
    <scope>NUCLEOTIDE SEQUENCE [LARGE SCALE GENOMIC DNA]</scope>
    <source>
        <strain evidence="2">DSM 46136</strain>
    </source>
</reference>
<organism evidence="1 2">
    <name type="scientific">Geodermatophilus amargosae</name>
    <dbReference type="NCBI Taxonomy" id="1296565"/>
    <lineage>
        <taxon>Bacteria</taxon>
        <taxon>Bacillati</taxon>
        <taxon>Actinomycetota</taxon>
        <taxon>Actinomycetes</taxon>
        <taxon>Geodermatophilales</taxon>
        <taxon>Geodermatophilaceae</taxon>
        <taxon>Geodermatophilus</taxon>
    </lineage>
</organism>
<dbReference type="SUPFAM" id="SSF56219">
    <property type="entry name" value="DNase I-like"/>
    <property type="match status" value="1"/>
</dbReference>
<dbReference type="InterPro" id="IPR036691">
    <property type="entry name" value="Endo/exonu/phosph_ase_sf"/>
</dbReference>
<dbReference type="EMBL" id="FPBA01000006">
    <property type="protein sequence ID" value="SFT67287.1"/>
    <property type="molecule type" value="Genomic_DNA"/>
</dbReference>
<dbReference type="Proteomes" id="UP000199546">
    <property type="component" value="Unassembled WGS sequence"/>
</dbReference>
<name>A0A1I6ZXD1_9ACTN</name>
<sequence length="252" mass="27587">MLSDSSSTVRIGTWNLGLQAAAPTADWQAKARWLDARSSRLWLLTEAHQSWDPRDGHLTVSPPRKLDPEHGRWAAIETTLDTGEPPAQRNAGHAAEEGLALARVRIAGRDVLVACSVLPYDGIDAYWDGLPTDAVEQFAYVLDHHVLRIRMERRTGEPLIWGGDFNQPLVPPFSGGSRDCGAALCSALRKLGLTSLTQGLAHRNGQMYSVDHLAISGEFLAEHVEMHRPVRGDDSSMSSHAAYTADLVLPRT</sequence>